<dbReference type="InterPro" id="IPR008096">
    <property type="entry name" value="CTLA4"/>
</dbReference>
<proteinExistence type="predicted"/>
<dbReference type="GO" id="GO:0006955">
    <property type="term" value="P:immune response"/>
    <property type="evidence" value="ECO:0007669"/>
    <property type="project" value="InterPro"/>
</dbReference>
<gene>
    <name evidence="1" type="ORF">CK820_G0014909</name>
</gene>
<dbReference type="EMBL" id="NBAG03000236">
    <property type="protein sequence ID" value="PNI67065.1"/>
    <property type="molecule type" value="Genomic_DNA"/>
</dbReference>
<dbReference type="Proteomes" id="UP000236370">
    <property type="component" value="Unassembled WGS sequence"/>
</dbReference>
<sequence>MACLGFQRHKAQLNLATRTWPCTLLFFLLFIPVFCKAMHVAQPAVVLASSRGIASFVSKEKKPSYNRGLCENAPNRARM</sequence>
<dbReference type="AlphaFoldDB" id="A0A2J8N5L9"/>
<name>A0A2J8N5L9_PANTR</name>
<accession>A0A2J8N5L9</accession>
<dbReference type="PRINTS" id="PR01720">
    <property type="entry name" value="CTLANTIGEN4"/>
</dbReference>
<protein>
    <submittedName>
        <fullName evidence="1">CTLA4 isoform 3</fullName>
    </submittedName>
</protein>
<dbReference type="GO" id="GO:0016020">
    <property type="term" value="C:membrane"/>
    <property type="evidence" value="ECO:0007669"/>
    <property type="project" value="InterPro"/>
</dbReference>
<organism evidence="1 2">
    <name type="scientific">Pan troglodytes</name>
    <name type="common">Chimpanzee</name>
    <dbReference type="NCBI Taxonomy" id="9598"/>
    <lineage>
        <taxon>Eukaryota</taxon>
        <taxon>Metazoa</taxon>
        <taxon>Chordata</taxon>
        <taxon>Craniata</taxon>
        <taxon>Vertebrata</taxon>
        <taxon>Euteleostomi</taxon>
        <taxon>Mammalia</taxon>
        <taxon>Eutheria</taxon>
        <taxon>Euarchontoglires</taxon>
        <taxon>Primates</taxon>
        <taxon>Haplorrhini</taxon>
        <taxon>Catarrhini</taxon>
        <taxon>Hominidae</taxon>
        <taxon>Pan</taxon>
    </lineage>
</organism>
<evidence type="ECO:0000313" key="1">
    <source>
        <dbReference type="EMBL" id="PNI67065.1"/>
    </source>
</evidence>
<evidence type="ECO:0000313" key="2">
    <source>
        <dbReference type="Proteomes" id="UP000236370"/>
    </source>
</evidence>
<comment type="caution">
    <text evidence="1">The sequence shown here is derived from an EMBL/GenBank/DDBJ whole genome shotgun (WGS) entry which is preliminary data.</text>
</comment>
<reference evidence="1 2" key="1">
    <citation type="submission" date="2017-12" db="EMBL/GenBank/DDBJ databases">
        <title>High-resolution comparative analysis of great ape genomes.</title>
        <authorList>
            <person name="Pollen A."/>
            <person name="Hastie A."/>
            <person name="Hormozdiari F."/>
            <person name="Dougherty M."/>
            <person name="Liu R."/>
            <person name="Chaisson M."/>
            <person name="Hoppe E."/>
            <person name="Hill C."/>
            <person name="Pang A."/>
            <person name="Hillier L."/>
            <person name="Baker C."/>
            <person name="Armstrong J."/>
            <person name="Shendure J."/>
            <person name="Paten B."/>
            <person name="Wilson R."/>
            <person name="Chao H."/>
            <person name="Schneider V."/>
            <person name="Ventura M."/>
            <person name="Kronenberg Z."/>
            <person name="Murali S."/>
            <person name="Gordon D."/>
            <person name="Cantsilieris S."/>
            <person name="Munson K."/>
            <person name="Nelson B."/>
            <person name="Raja A."/>
            <person name="Underwood J."/>
            <person name="Diekhans M."/>
            <person name="Fiddes I."/>
            <person name="Haussler D."/>
            <person name="Eichler E."/>
        </authorList>
    </citation>
    <scope>NUCLEOTIDE SEQUENCE [LARGE SCALE GENOMIC DNA]</scope>
    <source>
        <strain evidence="1">Yerkes chimp pedigree #C0471</strain>
    </source>
</reference>